<keyword evidence="1" id="KW-0812">Transmembrane</keyword>
<feature type="transmembrane region" description="Helical" evidence="1">
    <location>
        <begin position="271"/>
        <end position="297"/>
    </location>
</feature>
<feature type="transmembrane region" description="Helical" evidence="1">
    <location>
        <begin position="31"/>
        <end position="54"/>
    </location>
</feature>
<feature type="transmembrane region" description="Helical" evidence="1">
    <location>
        <begin position="126"/>
        <end position="143"/>
    </location>
</feature>
<organism evidence="2">
    <name type="scientific">Caldilinea aerophila</name>
    <dbReference type="NCBI Taxonomy" id="133453"/>
    <lineage>
        <taxon>Bacteria</taxon>
        <taxon>Bacillati</taxon>
        <taxon>Chloroflexota</taxon>
        <taxon>Caldilineae</taxon>
        <taxon>Caldilineales</taxon>
        <taxon>Caldilineaceae</taxon>
        <taxon>Caldilinea</taxon>
    </lineage>
</organism>
<sequence>MTEDSMQAELSYTSTAAEKQAAAVAVTRREWFFVLATAFLVLAVTTLPFLYAYWSAPADKQFMGVIHNVPDHMQYFSWFREFSHANLAANKLTPEPNEPIFFNLLWWGMARIGSVLGIGYAGMYQMLRWVATILFLALLYRMLSWFFAGRLQRMTAFLLVLFGAGFGWVLVVMKYTVTSGELIWPLDVYVAEPNTFFSILGSPHFIAAALYMFVFDLVLRGHAKNQLRYAVYAGLFALFMGWQHAYDLLIVYGVLGAYTLLLWLRDRRPPLYLIWSCLIVGVLSVWPALYSVLLTSLDPLWKEVLKQFANAGVYTPPLYRLPILLGLPFLLALYTAIHQNPLRLRGVSNNDLFVRGWFWISFVLVYLPVDYQIHMLNGWQVPIAILATQGIFEYLVPALAQRRPTLRASAQRLALIVAAFVIVFSSLTNLYLFAWRFYDLSRYDYPYYLHRDEIAALRWLERNAQPDDVVLSSLALGQYVPAETGAHAFLAHWAQTVDFYGKSEMVSRFFDSQTSEAERLQIVIDYDVDFILLGPAERALSAEELSHLPSFQEVYAAGKVKILKPISSPGR</sequence>
<evidence type="ECO:0008006" key="3">
    <source>
        <dbReference type="Google" id="ProtNLM"/>
    </source>
</evidence>
<feature type="transmembrane region" description="Helical" evidence="1">
    <location>
        <begin position="226"/>
        <end position="242"/>
    </location>
</feature>
<dbReference type="AlphaFoldDB" id="A0A7C1FKF9"/>
<keyword evidence="1" id="KW-1133">Transmembrane helix</keyword>
<accession>A0A7C1FKF9</accession>
<proteinExistence type="predicted"/>
<protein>
    <recommendedName>
        <fullName evidence="3">Glycosyltransferase RgtA/B/C/D-like domain-containing protein</fullName>
    </recommendedName>
</protein>
<feature type="transmembrane region" description="Helical" evidence="1">
    <location>
        <begin position="248"/>
        <end position="264"/>
    </location>
</feature>
<comment type="caution">
    <text evidence="2">The sequence shown here is derived from an EMBL/GenBank/DDBJ whole genome shotgun (WGS) entry which is preliminary data.</text>
</comment>
<feature type="transmembrane region" description="Helical" evidence="1">
    <location>
        <begin position="196"/>
        <end position="219"/>
    </location>
</feature>
<gene>
    <name evidence="2" type="ORF">ENQ20_16540</name>
</gene>
<feature type="transmembrane region" description="Helical" evidence="1">
    <location>
        <begin position="317"/>
        <end position="337"/>
    </location>
</feature>
<dbReference type="EMBL" id="DSMG01000171">
    <property type="protein sequence ID" value="HDX33074.1"/>
    <property type="molecule type" value="Genomic_DNA"/>
</dbReference>
<name>A0A7C1FKF9_9CHLR</name>
<evidence type="ECO:0000256" key="1">
    <source>
        <dbReference type="SAM" id="Phobius"/>
    </source>
</evidence>
<feature type="transmembrane region" description="Helical" evidence="1">
    <location>
        <begin position="155"/>
        <end position="176"/>
    </location>
</feature>
<feature type="transmembrane region" description="Helical" evidence="1">
    <location>
        <begin position="412"/>
        <end position="435"/>
    </location>
</feature>
<feature type="transmembrane region" description="Helical" evidence="1">
    <location>
        <begin position="352"/>
        <end position="369"/>
    </location>
</feature>
<reference evidence="2" key="1">
    <citation type="journal article" date="2020" name="mSystems">
        <title>Genome- and Community-Level Interaction Insights into Carbon Utilization and Element Cycling Functions of Hydrothermarchaeota in Hydrothermal Sediment.</title>
        <authorList>
            <person name="Zhou Z."/>
            <person name="Liu Y."/>
            <person name="Xu W."/>
            <person name="Pan J."/>
            <person name="Luo Z.H."/>
            <person name="Li M."/>
        </authorList>
    </citation>
    <scope>NUCLEOTIDE SEQUENCE [LARGE SCALE GENOMIC DNA]</scope>
    <source>
        <strain evidence="2">SpSt-289</strain>
    </source>
</reference>
<feature type="transmembrane region" description="Helical" evidence="1">
    <location>
        <begin position="381"/>
        <end position="400"/>
    </location>
</feature>
<keyword evidence="1" id="KW-0472">Membrane</keyword>
<evidence type="ECO:0000313" key="2">
    <source>
        <dbReference type="EMBL" id="HDX33074.1"/>
    </source>
</evidence>